<sequence>MRSLSKKIFRQIEKAEHRSVDGQKLPSYLSFYYLLLAYSMNDLSTVVI</sequence>
<keyword evidence="2" id="KW-1185">Reference proteome</keyword>
<evidence type="ECO:0000313" key="2">
    <source>
        <dbReference type="Proteomes" id="UP000011223"/>
    </source>
</evidence>
<proteinExistence type="predicted"/>
<reference evidence="1 2" key="1">
    <citation type="journal article" date="2014" name="PLoS ONE">
        <title>Grimontia indica AK16(T), sp. nov., Isolated from a Seawater Sample Reports the Presence of Pathogenic Genes Similar to Vibrio Genus.</title>
        <authorList>
            <person name="Singh A."/>
            <person name="Vaidya B."/>
            <person name="Khatri I."/>
            <person name="Srinivas T.N."/>
            <person name="Subramanian S."/>
            <person name="Korpole S."/>
            <person name="Pinnaka A.K."/>
        </authorList>
    </citation>
    <scope>NUCLEOTIDE SEQUENCE [LARGE SCALE GENOMIC DNA]</scope>
    <source>
        <strain evidence="1 2">AK16</strain>
    </source>
</reference>
<dbReference type="EMBL" id="ANFM02000009">
    <property type="protein sequence ID" value="EOD80880.1"/>
    <property type="molecule type" value="Genomic_DNA"/>
</dbReference>
<gene>
    <name evidence="1" type="ORF">D515_04859</name>
</gene>
<evidence type="ECO:0000313" key="1">
    <source>
        <dbReference type="EMBL" id="EOD80880.1"/>
    </source>
</evidence>
<accession>R1IZS8</accession>
<dbReference type="Proteomes" id="UP000011223">
    <property type="component" value="Unassembled WGS sequence"/>
</dbReference>
<comment type="caution">
    <text evidence="1">The sequence shown here is derived from an EMBL/GenBank/DDBJ whole genome shotgun (WGS) entry which is preliminary data.</text>
</comment>
<name>R1IZS8_9GAMM</name>
<dbReference type="AlphaFoldDB" id="R1IZS8"/>
<protein>
    <submittedName>
        <fullName evidence="1">Uncharacterized protein</fullName>
    </submittedName>
</protein>
<organism evidence="1 2">
    <name type="scientific">Grimontia indica</name>
    <dbReference type="NCBI Taxonomy" id="1056512"/>
    <lineage>
        <taxon>Bacteria</taxon>
        <taxon>Pseudomonadati</taxon>
        <taxon>Pseudomonadota</taxon>
        <taxon>Gammaproteobacteria</taxon>
        <taxon>Vibrionales</taxon>
        <taxon>Vibrionaceae</taxon>
        <taxon>Grimontia</taxon>
    </lineage>
</organism>